<accession>A0A091VYZ4</accession>
<evidence type="ECO:0000256" key="7">
    <source>
        <dbReference type="ARBA" id="ARBA00022803"/>
    </source>
</evidence>
<evidence type="ECO:0000256" key="10">
    <source>
        <dbReference type="ARBA" id="ARBA00023274"/>
    </source>
</evidence>
<comment type="subcellular location">
    <subcellularLocation>
        <location evidence="2">Cytoplasm</location>
    </subcellularLocation>
    <subcellularLocation>
        <location evidence="1">Endoplasmic reticulum</location>
    </subcellularLocation>
</comment>
<keyword evidence="12" id="KW-0175">Coiled coil</keyword>
<dbReference type="SMART" id="SM00028">
    <property type="entry name" value="TPR"/>
    <property type="match status" value="3"/>
</dbReference>
<keyword evidence="7 11" id="KW-0802">TPR repeat</keyword>
<dbReference type="GO" id="GO:0005786">
    <property type="term" value="C:signal recognition particle, endoplasmic reticulum targeting"/>
    <property type="evidence" value="ECO:0007669"/>
    <property type="project" value="UniProtKB-KW"/>
</dbReference>
<dbReference type="InterPro" id="IPR011990">
    <property type="entry name" value="TPR-like_helical_dom_sf"/>
</dbReference>
<evidence type="ECO:0000256" key="3">
    <source>
        <dbReference type="ARBA" id="ARBA00007676"/>
    </source>
</evidence>
<dbReference type="Gene3D" id="1.25.40.10">
    <property type="entry name" value="Tetratricopeptide repeat domain"/>
    <property type="match status" value="3"/>
</dbReference>
<dbReference type="InterPro" id="IPR026270">
    <property type="entry name" value="SRP72"/>
</dbReference>
<dbReference type="AlphaFoldDB" id="A0A091VYZ4"/>
<dbReference type="GO" id="GO:0005783">
    <property type="term" value="C:endoplasmic reticulum"/>
    <property type="evidence" value="ECO:0007669"/>
    <property type="project" value="UniProtKB-SubCell"/>
</dbReference>
<proteinExistence type="inferred from homology"/>
<dbReference type="InterPro" id="IPR031545">
    <property type="entry name" value="SRP72_TPR-like"/>
</dbReference>
<evidence type="ECO:0000256" key="13">
    <source>
        <dbReference type="SAM" id="MobiDB-lite"/>
    </source>
</evidence>
<dbReference type="Pfam" id="PF08492">
    <property type="entry name" value="SRP72"/>
    <property type="match status" value="1"/>
</dbReference>
<keyword evidence="5" id="KW-0963">Cytoplasm</keyword>
<dbReference type="Pfam" id="PF17004">
    <property type="entry name" value="SRP_TPR_like"/>
    <property type="match status" value="1"/>
</dbReference>
<evidence type="ECO:0000313" key="15">
    <source>
        <dbReference type="EMBL" id="KFR08632.1"/>
    </source>
</evidence>
<dbReference type="eggNOG" id="KOG2376">
    <property type="taxonomic scope" value="Eukaryota"/>
</dbReference>
<evidence type="ECO:0000256" key="11">
    <source>
        <dbReference type="PROSITE-ProRule" id="PRU00339"/>
    </source>
</evidence>
<dbReference type="InterPro" id="IPR013699">
    <property type="entry name" value="Signal_recog_part_SRP72_RNA-bd"/>
</dbReference>
<dbReference type="PANTHER" id="PTHR14094">
    <property type="entry name" value="SIGNAL RECOGNITION PARTICLE 72"/>
    <property type="match status" value="1"/>
</dbReference>
<feature type="region of interest" description="Disordered" evidence="13">
    <location>
        <begin position="506"/>
        <end position="645"/>
    </location>
</feature>
<dbReference type="PANTHER" id="PTHR14094:SF9">
    <property type="entry name" value="SIGNAL RECOGNITION PARTICLE SUBUNIT SRP72"/>
    <property type="match status" value="1"/>
</dbReference>
<evidence type="ECO:0000256" key="1">
    <source>
        <dbReference type="ARBA" id="ARBA00004240"/>
    </source>
</evidence>
<dbReference type="FunFam" id="1.25.40.10:FF:000062">
    <property type="entry name" value="Signal recognition particle subunit SRP72"/>
    <property type="match status" value="1"/>
</dbReference>
<feature type="non-terminal residue" evidence="15">
    <location>
        <position position="1"/>
    </location>
</feature>
<evidence type="ECO:0000256" key="9">
    <source>
        <dbReference type="ARBA" id="ARBA00023135"/>
    </source>
</evidence>
<gene>
    <name evidence="15" type="ORF">Y956_00998</name>
</gene>
<feature type="domain" description="Signal recognition particle SRP72 subunit RNA-binding" evidence="14">
    <location>
        <begin position="507"/>
        <end position="563"/>
    </location>
</feature>
<dbReference type="Pfam" id="PF13181">
    <property type="entry name" value="TPR_8"/>
    <property type="match status" value="1"/>
</dbReference>
<evidence type="ECO:0000313" key="16">
    <source>
        <dbReference type="Proteomes" id="UP000053283"/>
    </source>
</evidence>
<feature type="compositionally biased region" description="Basic residues" evidence="13">
    <location>
        <begin position="629"/>
        <end position="645"/>
    </location>
</feature>
<dbReference type="GO" id="GO:0006614">
    <property type="term" value="P:SRP-dependent cotranslational protein targeting to membrane"/>
    <property type="evidence" value="ECO:0007669"/>
    <property type="project" value="InterPro"/>
</dbReference>
<evidence type="ECO:0000256" key="12">
    <source>
        <dbReference type="SAM" id="Coils"/>
    </source>
</evidence>
<evidence type="ECO:0000256" key="8">
    <source>
        <dbReference type="ARBA" id="ARBA00022824"/>
    </source>
</evidence>
<dbReference type="GO" id="GO:0043022">
    <property type="term" value="F:ribosome binding"/>
    <property type="evidence" value="ECO:0007669"/>
    <property type="project" value="TreeGrafter"/>
</dbReference>
<evidence type="ECO:0000256" key="6">
    <source>
        <dbReference type="ARBA" id="ARBA00022737"/>
    </source>
</evidence>
<comment type="similarity">
    <text evidence="3">Belongs to the SRP72 family.</text>
</comment>
<sequence length="645" mass="72071">VLQINKDDVTALQCKVVCLIQNGNFKEALSVINTHTKVLTSDVIAFEKAYCEYRLNRIENALKTIQSASQQTDKLKELYGQVLYRLERYDDCLAAYRDLIRNSQDEYEEERKTNLSAVVAAQSTWEKVMPEDLGLREATYELCYNSACALIGQGKLNEAMKKLQKAEELCRQSLSEDSDVTEEDIEAELAIIHGQMAYIMQLQGRTEDALQLYNQIIKLKPTDVGLLAVIANNIITINKDQNVFDSKKKVKLTNAEGVEHKLSKKQLQAIEFNKALLAMYTNQADQCRKLSASLQSQSPEHLLPVLIQAAQLCREKQHAKAVGLLQEFADQHPANAAEIKLTMAQLKIAQGSVTKACMILRSIEELQHKPGMVSALVTMYSHEEDIDSAIEVFTQAIQWYQQFQARTNYGCCVFQPKSPVHLSLIREAANFKLKHGRKKEAISDLEELWKFFSKDVHTLAQLISAYSLVDPEKAKVLSKHLPSSDTMSLKVDVDALENSHGATYVRKKAGKLTGDNQQKEQGQGDVKKKKKKKKGKLPKNYDPKVTPDPERWLPMRERSYYRGRKKGKKKDQVGKGTQGSTTAGSSELDASRTASSPPTSPRPGSAAAVSATSNVIPPRHQKPAGAPATKKKQQQKKKKGAKGGW</sequence>
<name>A0A091VYZ4_NIPNI</name>
<protein>
    <recommendedName>
        <fullName evidence="4">Signal recognition particle subunit SRP72</fullName>
    </recommendedName>
</protein>
<keyword evidence="10" id="KW-0687">Ribonucleoprotein</keyword>
<keyword evidence="16" id="KW-1185">Reference proteome</keyword>
<dbReference type="InterPro" id="IPR019734">
    <property type="entry name" value="TPR_rpt"/>
</dbReference>
<dbReference type="Proteomes" id="UP000053283">
    <property type="component" value="Unassembled WGS sequence"/>
</dbReference>
<evidence type="ECO:0000256" key="4">
    <source>
        <dbReference type="ARBA" id="ARBA00018350"/>
    </source>
</evidence>
<evidence type="ECO:0000259" key="14">
    <source>
        <dbReference type="Pfam" id="PF08492"/>
    </source>
</evidence>
<keyword evidence="9" id="KW-0733">Signal recognition particle</keyword>
<dbReference type="STRING" id="128390.A0A091VYZ4"/>
<dbReference type="FunFam" id="1.25.40.10:FF:000133">
    <property type="entry name" value="Signal recognition particle subunit SRP72"/>
    <property type="match status" value="1"/>
</dbReference>
<dbReference type="PIRSF" id="PIRSF038922">
    <property type="entry name" value="SRP72"/>
    <property type="match status" value="1"/>
</dbReference>
<dbReference type="SUPFAM" id="SSF48452">
    <property type="entry name" value="TPR-like"/>
    <property type="match status" value="3"/>
</dbReference>
<feature type="compositionally biased region" description="Basic and acidic residues" evidence="13">
    <location>
        <begin position="539"/>
        <end position="560"/>
    </location>
</feature>
<feature type="repeat" description="TPR" evidence="11">
    <location>
        <begin position="190"/>
        <end position="223"/>
    </location>
</feature>
<dbReference type="GO" id="GO:0008312">
    <property type="term" value="F:7S RNA binding"/>
    <property type="evidence" value="ECO:0007669"/>
    <property type="project" value="InterPro"/>
</dbReference>
<keyword evidence="6" id="KW-0677">Repeat</keyword>
<feature type="coiled-coil region" evidence="12">
    <location>
        <begin position="58"/>
        <end position="113"/>
    </location>
</feature>
<feature type="compositionally biased region" description="Basic residues" evidence="13">
    <location>
        <begin position="527"/>
        <end position="537"/>
    </location>
</feature>
<feature type="non-terminal residue" evidence="15">
    <location>
        <position position="645"/>
    </location>
</feature>
<feature type="compositionally biased region" description="Low complexity" evidence="13">
    <location>
        <begin position="591"/>
        <end position="608"/>
    </location>
</feature>
<organism evidence="15 16">
    <name type="scientific">Nipponia nippon</name>
    <name type="common">Crested ibis</name>
    <name type="synonym">Ibis nippon</name>
    <dbReference type="NCBI Taxonomy" id="128390"/>
    <lineage>
        <taxon>Eukaryota</taxon>
        <taxon>Metazoa</taxon>
        <taxon>Chordata</taxon>
        <taxon>Craniata</taxon>
        <taxon>Vertebrata</taxon>
        <taxon>Euteleostomi</taxon>
        <taxon>Archelosauria</taxon>
        <taxon>Archosauria</taxon>
        <taxon>Dinosauria</taxon>
        <taxon>Saurischia</taxon>
        <taxon>Theropoda</taxon>
        <taxon>Coelurosauria</taxon>
        <taxon>Aves</taxon>
        <taxon>Neognathae</taxon>
        <taxon>Neoaves</taxon>
        <taxon>Aequornithes</taxon>
        <taxon>Pelecaniformes</taxon>
        <taxon>Threskiornithidae</taxon>
        <taxon>Nipponia</taxon>
    </lineage>
</organism>
<evidence type="ECO:0000256" key="2">
    <source>
        <dbReference type="ARBA" id="ARBA00004496"/>
    </source>
</evidence>
<dbReference type="EMBL" id="KL411536">
    <property type="protein sequence ID" value="KFR08632.1"/>
    <property type="molecule type" value="Genomic_DNA"/>
</dbReference>
<keyword evidence="8" id="KW-0256">Endoplasmic reticulum</keyword>
<dbReference type="PROSITE" id="PS50005">
    <property type="entry name" value="TPR"/>
    <property type="match status" value="1"/>
</dbReference>
<dbReference type="FunFam" id="1.25.40.10:FF:000191">
    <property type="entry name" value="Signal recognition particle subunit SRP72"/>
    <property type="match status" value="1"/>
</dbReference>
<reference evidence="15 16" key="1">
    <citation type="submission" date="2014-04" db="EMBL/GenBank/DDBJ databases">
        <title>Genome evolution of avian class.</title>
        <authorList>
            <person name="Zhang G."/>
            <person name="Li C."/>
        </authorList>
    </citation>
    <scope>NUCLEOTIDE SEQUENCE [LARGE SCALE GENOMIC DNA]</scope>
    <source>
        <strain evidence="15">BGI_Y956</strain>
    </source>
</reference>
<evidence type="ECO:0000256" key="5">
    <source>
        <dbReference type="ARBA" id="ARBA00022490"/>
    </source>
</evidence>